<dbReference type="PANTHER" id="PTHR28154:SF1">
    <property type="entry name" value="CELL WALL SYNTHESIS PROTEIN KNH1-RELATED"/>
    <property type="match status" value="1"/>
</dbReference>
<name>A0A401L934_ASPAW</name>
<evidence type="ECO:0000313" key="6">
    <source>
        <dbReference type="Proteomes" id="UP000286921"/>
    </source>
</evidence>
<keyword evidence="6" id="KW-1185">Reference proteome</keyword>
<organism evidence="5 6">
    <name type="scientific">Aspergillus awamori</name>
    <name type="common">Black koji mold</name>
    <dbReference type="NCBI Taxonomy" id="105351"/>
    <lineage>
        <taxon>Eukaryota</taxon>
        <taxon>Fungi</taxon>
        <taxon>Dikarya</taxon>
        <taxon>Ascomycota</taxon>
        <taxon>Pezizomycotina</taxon>
        <taxon>Eurotiomycetes</taxon>
        <taxon>Eurotiomycetidae</taxon>
        <taxon>Eurotiales</taxon>
        <taxon>Aspergillaceae</taxon>
        <taxon>Aspergillus</taxon>
    </lineage>
</organism>
<reference evidence="5 6" key="1">
    <citation type="submission" date="2016-09" db="EMBL/GenBank/DDBJ databases">
        <title>Aspergillus awamori IFM 58123T.</title>
        <authorList>
            <person name="Kusuya Y."/>
            <person name="Shimizu M."/>
            <person name="Takahashi H."/>
            <person name="Yaguchi T."/>
        </authorList>
    </citation>
    <scope>NUCLEOTIDE SEQUENCE [LARGE SCALE GENOMIC DNA]</scope>
    <source>
        <strain evidence="5 6">IFM 58123</strain>
    </source>
</reference>
<dbReference type="Pfam" id="PF05390">
    <property type="entry name" value="Kre9_KNH1_C"/>
    <property type="match status" value="1"/>
</dbReference>
<evidence type="ECO:0000256" key="1">
    <source>
        <dbReference type="ARBA" id="ARBA00022729"/>
    </source>
</evidence>
<sequence>MRLARTVYLVLSLLSAALADIEFIDPAAGTVIRAGDEFTAHWRDSGTLPRLASLVQYDLYLCAGGDTVGSHVRALSIFSPLKQTLLIPTSLIQEDIALLAKNALFAKGNSVTFKIDSEVGGNDANAYFLRIAASGPDASVVNYSDRFTLTNMTGSFSPTVINGIPSAMYPTDSFPPAHMDESHEELRKRQVAGPFTIPYQLQTGPTRYAPMAKKPGSTIPVGTPTPQYPTSAYSVATTYLPQATVQMTLSASETYSVISIENTVSIAWLGFVTIDSVLLFSKLANLG</sequence>
<dbReference type="Pfam" id="PF10342">
    <property type="entry name" value="Kre9_KNH"/>
    <property type="match status" value="1"/>
</dbReference>
<dbReference type="EMBL" id="BDHI01000029">
    <property type="protein sequence ID" value="GCB28073.1"/>
    <property type="molecule type" value="Genomic_DNA"/>
</dbReference>
<feature type="signal peptide" evidence="2">
    <location>
        <begin position="1"/>
        <end position="19"/>
    </location>
</feature>
<dbReference type="InterPro" id="IPR008659">
    <property type="entry name" value="Kre9/Knh1_C"/>
</dbReference>
<dbReference type="InterPro" id="IPR045328">
    <property type="entry name" value="Kre9/Knh1"/>
</dbReference>
<accession>A0A401L934</accession>
<protein>
    <submittedName>
        <fullName evidence="5">Cell wall synthesis protein KRE9</fullName>
    </submittedName>
</protein>
<keyword evidence="1 2" id="KW-0732">Signal</keyword>
<evidence type="ECO:0000259" key="4">
    <source>
        <dbReference type="Pfam" id="PF10342"/>
    </source>
</evidence>
<dbReference type="STRING" id="105351.A0A401L934"/>
<evidence type="ECO:0000313" key="5">
    <source>
        <dbReference type="EMBL" id="GCB28073.1"/>
    </source>
</evidence>
<dbReference type="GO" id="GO:0042546">
    <property type="term" value="P:cell wall biogenesis"/>
    <property type="evidence" value="ECO:0007669"/>
    <property type="project" value="InterPro"/>
</dbReference>
<dbReference type="AlphaFoldDB" id="A0A401L934"/>
<proteinExistence type="predicted"/>
<dbReference type="Proteomes" id="UP000286921">
    <property type="component" value="Unassembled WGS sequence"/>
</dbReference>
<evidence type="ECO:0000256" key="2">
    <source>
        <dbReference type="SAM" id="SignalP"/>
    </source>
</evidence>
<feature type="chain" id="PRO_5019537781" evidence="2">
    <location>
        <begin position="20"/>
        <end position="287"/>
    </location>
</feature>
<feature type="domain" description="Yeast cell wall synthesis Kre9/Knh1-like N-terminal" evidence="4">
    <location>
        <begin position="93"/>
        <end position="149"/>
    </location>
</feature>
<gene>
    <name evidence="5" type="ORF">AAWM_10958</name>
</gene>
<dbReference type="GO" id="GO:0005576">
    <property type="term" value="C:extracellular region"/>
    <property type="evidence" value="ECO:0007669"/>
    <property type="project" value="TreeGrafter"/>
</dbReference>
<evidence type="ECO:0000259" key="3">
    <source>
        <dbReference type="Pfam" id="PF05390"/>
    </source>
</evidence>
<feature type="domain" description="Yeast cell wall synthesis Kre9/Knh1 C-terminal" evidence="3">
    <location>
        <begin position="195"/>
        <end position="267"/>
    </location>
</feature>
<comment type="caution">
    <text evidence="5">The sequence shown here is derived from an EMBL/GenBank/DDBJ whole genome shotgun (WGS) entry which is preliminary data.</text>
</comment>
<dbReference type="InterPro" id="IPR018466">
    <property type="entry name" value="Kre9/Knh1-like_N"/>
</dbReference>
<dbReference type="PANTHER" id="PTHR28154">
    <property type="entry name" value="CELL WALL SYNTHESIS PROTEIN KNH1-RELATED"/>
    <property type="match status" value="1"/>
</dbReference>
<dbReference type="GO" id="GO:0031505">
    <property type="term" value="P:fungal-type cell wall organization"/>
    <property type="evidence" value="ECO:0007669"/>
    <property type="project" value="TreeGrafter"/>
</dbReference>
<dbReference type="GO" id="GO:0006078">
    <property type="term" value="P:(1-&gt;6)-beta-D-glucan biosynthetic process"/>
    <property type="evidence" value="ECO:0007669"/>
    <property type="project" value="InterPro"/>
</dbReference>